<protein>
    <submittedName>
        <fullName evidence="1">2265_t:CDS:1</fullName>
    </submittedName>
</protein>
<gene>
    <name evidence="1" type="ORF">SCALOS_LOCUS9691</name>
</gene>
<comment type="caution">
    <text evidence="1">The sequence shown here is derived from an EMBL/GenBank/DDBJ whole genome shotgun (WGS) entry which is preliminary data.</text>
</comment>
<evidence type="ECO:0000313" key="1">
    <source>
        <dbReference type="EMBL" id="CAG8679725.1"/>
    </source>
</evidence>
<name>A0ACA9NZS9_9GLOM</name>
<accession>A0ACA9NZS9</accession>
<evidence type="ECO:0000313" key="2">
    <source>
        <dbReference type="Proteomes" id="UP000789860"/>
    </source>
</evidence>
<feature type="non-terminal residue" evidence="1">
    <location>
        <position position="1"/>
    </location>
</feature>
<sequence length="74" mass="8840">FVVLVIIGKNNTKKKKEITKLNPRPIEPFKYPMMNFKKKEQPSHQSQEIINHKITRSSYQSQVILYTKDNEHKE</sequence>
<reference evidence="1" key="1">
    <citation type="submission" date="2021-06" db="EMBL/GenBank/DDBJ databases">
        <authorList>
            <person name="Kallberg Y."/>
            <person name="Tangrot J."/>
            <person name="Rosling A."/>
        </authorList>
    </citation>
    <scope>NUCLEOTIDE SEQUENCE</scope>
    <source>
        <strain evidence="1">AU212A</strain>
    </source>
</reference>
<organism evidence="1 2">
    <name type="scientific">Scutellospora calospora</name>
    <dbReference type="NCBI Taxonomy" id="85575"/>
    <lineage>
        <taxon>Eukaryota</taxon>
        <taxon>Fungi</taxon>
        <taxon>Fungi incertae sedis</taxon>
        <taxon>Mucoromycota</taxon>
        <taxon>Glomeromycotina</taxon>
        <taxon>Glomeromycetes</taxon>
        <taxon>Diversisporales</taxon>
        <taxon>Gigasporaceae</taxon>
        <taxon>Scutellospora</taxon>
    </lineage>
</organism>
<dbReference type="EMBL" id="CAJVPM010031370">
    <property type="protein sequence ID" value="CAG8679725.1"/>
    <property type="molecule type" value="Genomic_DNA"/>
</dbReference>
<dbReference type="Proteomes" id="UP000789860">
    <property type="component" value="Unassembled WGS sequence"/>
</dbReference>
<keyword evidence="2" id="KW-1185">Reference proteome</keyword>
<proteinExistence type="predicted"/>